<proteinExistence type="predicted"/>
<sequence>MIAVIEFFIDIPKQWKKKGIISSFYPIRLQTHCLFYKSDLVINFLPTNSEKLRQFALRHSNLSLSLTNNTHAIASLKKKQ</sequence>
<dbReference type="HOGENOM" id="CLU_2586770_0_0_10"/>
<dbReference type="EMBL" id="JH660660">
    <property type="protein sequence ID" value="EIM33417.1"/>
    <property type="molecule type" value="Genomic_DNA"/>
</dbReference>
<organism evidence="1 2">
    <name type="scientific">Prevotella bivia DSM 20514</name>
    <dbReference type="NCBI Taxonomy" id="868129"/>
    <lineage>
        <taxon>Bacteria</taxon>
        <taxon>Pseudomonadati</taxon>
        <taxon>Bacteroidota</taxon>
        <taxon>Bacteroidia</taxon>
        <taxon>Bacteroidales</taxon>
        <taxon>Prevotellaceae</taxon>
        <taxon>Prevotella</taxon>
    </lineage>
</organism>
<gene>
    <name evidence="1" type="ORF">PrebiDRAFT_1728</name>
</gene>
<protein>
    <submittedName>
        <fullName evidence="1">Uncharacterized protein</fullName>
    </submittedName>
</protein>
<dbReference type="AlphaFoldDB" id="I4ZB25"/>
<name>I4ZB25_9BACT</name>
<keyword evidence="2" id="KW-1185">Reference proteome</keyword>
<evidence type="ECO:0000313" key="1">
    <source>
        <dbReference type="EMBL" id="EIM33417.1"/>
    </source>
</evidence>
<reference evidence="1 2" key="1">
    <citation type="submission" date="2012-02" db="EMBL/GenBank/DDBJ databases">
        <title>Improved High-Quality Draft genome of Prevotella bivia DSM 20514.</title>
        <authorList>
            <consortium name="US DOE Joint Genome Institute (JGI-PGF)"/>
            <person name="Lucas S."/>
            <person name="Copeland A."/>
            <person name="Lapidus A."/>
            <person name="Bruce D."/>
            <person name="Goodwin L."/>
            <person name="Pitluck S."/>
            <person name="Peters L."/>
            <person name="Mikhailova N."/>
            <person name="Munk A.C.C."/>
            <person name="Kyrpides N."/>
            <person name="Mavromatis K."/>
            <person name="Detter J.C."/>
            <person name="Han C."/>
            <person name="Land M."/>
            <person name="Hauser L."/>
            <person name="Markowitz V."/>
            <person name="Cheng J.-F."/>
            <person name="Hugenholtz P."/>
            <person name="Woyke T."/>
            <person name="Wu D."/>
            <person name="Gronow S."/>
            <person name="Wellnitz S."/>
            <person name="Brambilla E."/>
            <person name="Klenk H.-P."/>
            <person name="Eisen J.A."/>
        </authorList>
    </citation>
    <scope>NUCLEOTIDE SEQUENCE [LARGE SCALE GENOMIC DNA]</scope>
    <source>
        <strain evidence="1 2">DSM 20514</strain>
    </source>
</reference>
<dbReference type="Proteomes" id="UP000002786">
    <property type="component" value="Unassembled WGS sequence"/>
</dbReference>
<evidence type="ECO:0000313" key="2">
    <source>
        <dbReference type="Proteomes" id="UP000002786"/>
    </source>
</evidence>
<accession>I4ZB25</accession>